<feature type="domain" description="H-type lectin" evidence="2">
    <location>
        <begin position="55"/>
        <end position="113"/>
    </location>
</feature>
<dbReference type="AlphaFoldDB" id="W7XBG5"/>
<evidence type="ECO:0000259" key="2">
    <source>
        <dbReference type="Pfam" id="PF09458"/>
    </source>
</evidence>
<feature type="chain" id="PRO_5005717128" evidence="1">
    <location>
        <begin position="25"/>
        <end position="532"/>
    </location>
</feature>
<dbReference type="Proteomes" id="UP000009168">
    <property type="component" value="Unassembled WGS sequence"/>
</dbReference>
<dbReference type="SUPFAM" id="SSF57184">
    <property type="entry name" value="Growth factor receptor domain"/>
    <property type="match status" value="1"/>
</dbReference>
<dbReference type="EMBL" id="GG662225">
    <property type="protein sequence ID" value="EWS71016.1"/>
    <property type="molecule type" value="Genomic_DNA"/>
</dbReference>
<keyword evidence="4" id="KW-1185">Reference proteome</keyword>
<accession>W7XBG5</accession>
<proteinExistence type="predicted"/>
<reference evidence="4" key="1">
    <citation type="journal article" date="2006" name="PLoS Biol.">
        <title>Macronuclear genome sequence of the ciliate Tetrahymena thermophila, a model eukaryote.</title>
        <authorList>
            <person name="Eisen J.A."/>
            <person name="Coyne R.S."/>
            <person name="Wu M."/>
            <person name="Wu D."/>
            <person name="Thiagarajan M."/>
            <person name="Wortman J.R."/>
            <person name="Badger J.H."/>
            <person name="Ren Q."/>
            <person name="Amedeo P."/>
            <person name="Jones K.M."/>
            <person name="Tallon L.J."/>
            <person name="Delcher A.L."/>
            <person name="Salzberg S.L."/>
            <person name="Silva J.C."/>
            <person name="Haas B.J."/>
            <person name="Majoros W.H."/>
            <person name="Farzad M."/>
            <person name="Carlton J.M."/>
            <person name="Smith R.K. Jr."/>
            <person name="Garg J."/>
            <person name="Pearlman R.E."/>
            <person name="Karrer K.M."/>
            <person name="Sun L."/>
            <person name="Manning G."/>
            <person name="Elde N.C."/>
            <person name="Turkewitz A.P."/>
            <person name="Asai D.J."/>
            <person name="Wilkes D.E."/>
            <person name="Wang Y."/>
            <person name="Cai H."/>
            <person name="Collins K."/>
            <person name="Stewart B.A."/>
            <person name="Lee S.R."/>
            <person name="Wilamowska K."/>
            <person name="Weinberg Z."/>
            <person name="Ruzzo W.L."/>
            <person name="Wloga D."/>
            <person name="Gaertig J."/>
            <person name="Frankel J."/>
            <person name="Tsao C.-C."/>
            <person name="Gorovsky M.A."/>
            <person name="Keeling P.J."/>
            <person name="Waller R.F."/>
            <person name="Patron N.J."/>
            <person name="Cherry J.M."/>
            <person name="Stover N.A."/>
            <person name="Krieger C.J."/>
            <person name="del Toro C."/>
            <person name="Ryder H.F."/>
            <person name="Williamson S.C."/>
            <person name="Barbeau R.A."/>
            <person name="Hamilton E.P."/>
            <person name="Orias E."/>
        </authorList>
    </citation>
    <scope>NUCLEOTIDE SEQUENCE [LARGE SCALE GENOMIC DNA]</scope>
    <source>
        <strain evidence="4">SB210</strain>
    </source>
</reference>
<protein>
    <submittedName>
        <fullName evidence="3">H-type lectin domain protein</fullName>
    </submittedName>
</protein>
<dbReference type="InterPro" id="IPR019019">
    <property type="entry name" value="H-type_lectin_domain"/>
</dbReference>
<dbReference type="GeneID" id="24441499"/>
<dbReference type="GO" id="GO:0007155">
    <property type="term" value="P:cell adhesion"/>
    <property type="evidence" value="ECO:0007669"/>
    <property type="project" value="InterPro"/>
</dbReference>
<dbReference type="InParanoid" id="W7XBG5"/>
<keyword evidence="1" id="KW-0732">Signal</keyword>
<organism evidence="3 4">
    <name type="scientific">Tetrahymena thermophila (strain SB210)</name>
    <dbReference type="NCBI Taxonomy" id="312017"/>
    <lineage>
        <taxon>Eukaryota</taxon>
        <taxon>Sar</taxon>
        <taxon>Alveolata</taxon>
        <taxon>Ciliophora</taxon>
        <taxon>Intramacronucleata</taxon>
        <taxon>Oligohymenophorea</taxon>
        <taxon>Hymenostomatida</taxon>
        <taxon>Tetrahymenina</taxon>
        <taxon>Tetrahymenidae</taxon>
        <taxon>Tetrahymena</taxon>
    </lineage>
</organism>
<name>W7XBG5_TETTS</name>
<sequence>MQMLIKFKLQILIWILTNISITQAQIIYTDEVPFVFYANLQVFPTPSSSLVDYSSKQFKAIPDIIVGIQSYRYSKSTGTSFQLQVSNKSKTSCQISSLDNIGIQELNVSILAIDKTNFPNIQVIEKTSQNIFQGQNSNVLYEEIIEFSSSIQQAKGNKQAIVILNSWISSTTGSTAFSLSINTLIINDQYYKIQIKKKQTSQMITSVTYTIIEYSQDSQNSIYNILSYYDTSLAQIPDIRYQNIFIAFSKFDYLTLIQKDSDPYIELSTYAIQTNGQFSFSYFVKNKSKFSGVTSTAIYFYQKKCLQSNQKLQGNQCINDCINLDPLQPLFCLDCQIGQYFLQDLKICQSIEPSSSYLCYPEKNYQTCVLCNSIQKCVKCQMNLNQLECVLCEQNYYVYKGTCQPSVSSSSSISDTANAAVAISVVSSTQGSNFMFLTLQKLNLLYMINILMTSELTILIDQIKGTNPLSYFQTINIFDKHILIESSQQLANQQITNKEFQTSLLVNGGVSDINLDDNKHVISEINLDNDQL</sequence>
<dbReference type="Pfam" id="PF09458">
    <property type="entry name" value="H_lectin"/>
    <property type="match status" value="1"/>
</dbReference>
<evidence type="ECO:0000256" key="1">
    <source>
        <dbReference type="SAM" id="SignalP"/>
    </source>
</evidence>
<dbReference type="RefSeq" id="XP_012656457.1">
    <property type="nucleotide sequence ID" value="XM_012801003.1"/>
</dbReference>
<evidence type="ECO:0000313" key="4">
    <source>
        <dbReference type="Proteomes" id="UP000009168"/>
    </source>
</evidence>
<dbReference type="InterPro" id="IPR009030">
    <property type="entry name" value="Growth_fac_rcpt_cys_sf"/>
</dbReference>
<gene>
    <name evidence="3" type="ORF">TTHERM_001035764</name>
</gene>
<dbReference type="KEGG" id="tet:TTHERM_001035764"/>
<feature type="signal peptide" evidence="1">
    <location>
        <begin position="1"/>
        <end position="24"/>
    </location>
</feature>
<evidence type="ECO:0000313" key="3">
    <source>
        <dbReference type="EMBL" id="EWS71016.1"/>
    </source>
</evidence>
<dbReference type="GO" id="GO:0030246">
    <property type="term" value="F:carbohydrate binding"/>
    <property type="evidence" value="ECO:0007669"/>
    <property type="project" value="InterPro"/>
</dbReference>